<reference evidence="2 3" key="1">
    <citation type="journal article" date="2019" name="Nat. Ecol. Evol.">
        <title>Megaphylogeny resolves global patterns of mushroom evolution.</title>
        <authorList>
            <person name="Varga T."/>
            <person name="Krizsan K."/>
            <person name="Foldi C."/>
            <person name="Dima B."/>
            <person name="Sanchez-Garcia M."/>
            <person name="Sanchez-Ramirez S."/>
            <person name="Szollosi G.J."/>
            <person name="Szarkandi J.G."/>
            <person name="Papp V."/>
            <person name="Albert L."/>
            <person name="Andreopoulos W."/>
            <person name="Angelini C."/>
            <person name="Antonin V."/>
            <person name="Barry K.W."/>
            <person name="Bougher N.L."/>
            <person name="Buchanan P."/>
            <person name="Buyck B."/>
            <person name="Bense V."/>
            <person name="Catcheside P."/>
            <person name="Chovatia M."/>
            <person name="Cooper J."/>
            <person name="Damon W."/>
            <person name="Desjardin D."/>
            <person name="Finy P."/>
            <person name="Geml J."/>
            <person name="Haridas S."/>
            <person name="Hughes K."/>
            <person name="Justo A."/>
            <person name="Karasinski D."/>
            <person name="Kautmanova I."/>
            <person name="Kiss B."/>
            <person name="Kocsube S."/>
            <person name="Kotiranta H."/>
            <person name="LaButti K.M."/>
            <person name="Lechner B.E."/>
            <person name="Liimatainen K."/>
            <person name="Lipzen A."/>
            <person name="Lukacs Z."/>
            <person name="Mihaltcheva S."/>
            <person name="Morgado L.N."/>
            <person name="Niskanen T."/>
            <person name="Noordeloos M.E."/>
            <person name="Ohm R.A."/>
            <person name="Ortiz-Santana B."/>
            <person name="Ovrebo C."/>
            <person name="Racz N."/>
            <person name="Riley R."/>
            <person name="Savchenko A."/>
            <person name="Shiryaev A."/>
            <person name="Soop K."/>
            <person name="Spirin V."/>
            <person name="Szebenyi C."/>
            <person name="Tomsovsky M."/>
            <person name="Tulloss R.E."/>
            <person name="Uehling J."/>
            <person name="Grigoriev I.V."/>
            <person name="Vagvolgyi C."/>
            <person name="Papp T."/>
            <person name="Martin F.M."/>
            <person name="Miettinen O."/>
            <person name="Hibbett D.S."/>
            <person name="Nagy L.G."/>
        </authorList>
    </citation>
    <scope>NUCLEOTIDE SEQUENCE [LARGE SCALE GENOMIC DNA]</scope>
    <source>
        <strain evidence="2 3">HHB13444</strain>
    </source>
</reference>
<dbReference type="AlphaFoldDB" id="A0A5C3P9H8"/>
<feature type="region of interest" description="Disordered" evidence="1">
    <location>
        <begin position="252"/>
        <end position="273"/>
    </location>
</feature>
<feature type="region of interest" description="Disordered" evidence="1">
    <location>
        <begin position="121"/>
        <end position="199"/>
    </location>
</feature>
<evidence type="ECO:0000313" key="3">
    <source>
        <dbReference type="Proteomes" id="UP000308197"/>
    </source>
</evidence>
<evidence type="ECO:0000313" key="2">
    <source>
        <dbReference type="EMBL" id="TFK86324.1"/>
    </source>
</evidence>
<accession>A0A5C3P9H8</accession>
<sequence>MASDTCRSPGNVPVAAYDGVGPVQDPALTNRNILSPEWPALPSRIPPPSLTMATNASHEPQEASTGARTRGDATDNDDLPPSSLLSSFASTQGGLQPPLAQARVAWADVNFQRMNAPFVPTPASLSHDHSLSPAPSTFPPPTALIQSAPDDDAGRAPSQDEGWKVVPHSRKRGREDELNGPNQRRRTRKQDVRSVGVDTRSVMLPAQGCPDALRSGQMAPVSSGSSTQSAVVTPTPVRGPRTALLYQPQTAQLARDNGQVNPSSLGRSQKSTQLSVLPGALMNENMEVDEASQQVQPTPGGSAPSHAHPQNSGSVMDLPLRESSVSSPFTFQFDLRTPRQTHDAMARPLARIPVREPPPPPIAGPYTTREIAQTGADRLPPFVELERAVDGARARDAAVPTLLQQRRPLADITPEDAPEGPRNVNQENIPPPYRREPSRGLTFTRDQSRGFSIPRDAEPGTMDHRSHAPPLMMAPALPASGSRVRSNQPTQPMMPQTGRAGQFGPLPLPSRIRLNVECRTTKVGVATDCAGG</sequence>
<feature type="region of interest" description="Disordered" evidence="1">
    <location>
        <begin position="411"/>
        <end position="505"/>
    </location>
</feature>
<feature type="compositionally biased region" description="Polar residues" evidence="1">
    <location>
        <begin position="51"/>
        <end position="67"/>
    </location>
</feature>
<feature type="compositionally biased region" description="Low complexity" evidence="1">
    <location>
        <begin position="468"/>
        <end position="479"/>
    </location>
</feature>
<name>A0A5C3P9H8_9APHY</name>
<dbReference type="InParanoid" id="A0A5C3P9H8"/>
<feature type="region of interest" description="Disordered" evidence="1">
    <location>
        <begin position="1"/>
        <end position="95"/>
    </location>
</feature>
<gene>
    <name evidence="2" type="ORF">K466DRAFT_600410</name>
</gene>
<evidence type="ECO:0000256" key="1">
    <source>
        <dbReference type="SAM" id="MobiDB-lite"/>
    </source>
</evidence>
<feature type="compositionally biased region" description="Basic and acidic residues" evidence="1">
    <location>
        <begin position="455"/>
        <end position="466"/>
    </location>
</feature>
<keyword evidence="3" id="KW-1185">Reference proteome</keyword>
<feature type="compositionally biased region" description="Polar residues" evidence="1">
    <location>
        <begin position="220"/>
        <end position="232"/>
    </location>
</feature>
<feature type="region of interest" description="Disordered" evidence="1">
    <location>
        <begin position="213"/>
        <end position="240"/>
    </location>
</feature>
<organism evidence="2 3">
    <name type="scientific">Polyporus arcularius HHB13444</name>
    <dbReference type="NCBI Taxonomy" id="1314778"/>
    <lineage>
        <taxon>Eukaryota</taxon>
        <taxon>Fungi</taxon>
        <taxon>Dikarya</taxon>
        <taxon>Basidiomycota</taxon>
        <taxon>Agaricomycotina</taxon>
        <taxon>Agaricomycetes</taxon>
        <taxon>Polyporales</taxon>
        <taxon>Polyporaceae</taxon>
        <taxon>Polyporus</taxon>
    </lineage>
</organism>
<proteinExistence type="predicted"/>
<protein>
    <submittedName>
        <fullName evidence="2">Uncharacterized protein</fullName>
    </submittedName>
</protein>
<dbReference type="Proteomes" id="UP000308197">
    <property type="component" value="Unassembled WGS sequence"/>
</dbReference>
<feature type="region of interest" description="Disordered" evidence="1">
    <location>
        <begin position="289"/>
        <end position="317"/>
    </location>
</feature>
<dbReference type="EMBL" id="ML211204">
    <property type="protein sequence ID" value="TFK86324.1"/>
    <property type="molecule type" value="Genomic_DNA"/>
</dbReference>
<feature type="compositionally biased region" description="Polar residues" evidence="1">
    <location>
        <begin position="483"/>
        <end position="494"/>
    </location>
</feature>